<dbReference type="InParanoid" id="A0A1D2VQ71"/>
<keyword evidence="2" id="KW-0413">Isomerase</keyword>
<dbReference type="Gene3D" id="3.40.50.1240">
    <property type="entry name" value="Phosphoglycerate mutase-like"/>
    <property type="match status" value="1"/>
</dbReference>
<dbReference type="PANTHER" id="PTHR48100">
    <property type="entry name" value="BROAD-SPECIFICITY PHOSPHATASE YOR283W-RELATED"/>
    <property type="match status" value="1"/>
</dbReference>
<keyword evidence="4" id="KW-1185">Reference proteome</keyword>
<evidence type="ECO:0000313" key="3">
    <source>
        <dbReference type="EMBL" id="ODV63772.1"/>
    </source>
</evidence>
<dbReference type="GO" id="GO:0016791">
    <property type="term" value="F:phosphatase activity"/>
    <property type="evidence" value="ECO:0007669"/>
    <property type="project" value="TreeGrafter"/>
</dbReference>
<evidence type="ECO:0000256" key="2">
    <source>
        <dbReference type="ARBA" id="ARBA00023235"/>
    </source>
</evidence>
<organism evidence="3 4">
    <name type="scientific">Ascoidea rubescens DSM 1968</name>
    <dbReference type="NCBI Taxonomy" id="1344418"/>
    <lineage>
        <taxon>Eukaryota</taxon>
        <taxon>Fungi</taxon>
        <taxon>Dikarya</taxon>
        <taxon>Ascomycota</taxon>
        <taxon>Saccharomycotina</taxon>
        <taxon>Saccharomycetes</taxon>
        <taxon>Ascoideaceae</taxon>
        <taxon>Ascoidea</taxon>
    </lineage>
</organism>
<dbReference type="InterPro" id="IPR029033">
    <property type="entry name" value="His_PPase_superfam"/>
</dbReference>
<dbReference type="PROSITE" id="PS00175">
    <property type="entry name" value="PG_MUTASE"/>
    <property type="match status" value="1"/>
</dbReference>
<dbReference type="InterPro" id="IPR050275">
    <property type="entry name" value="PGM_Phosphatase"/>
</dbReference>
<dbReference type="OrthoDB" id="496981at2759"/>
<dbReference type="InterPro" id="IPR001345">
    <property type="entry name" value="PG/BPGM_mutase_AS"/>
</dbReference>
<proteinExistence type="predicted"/>
<evidence type="ECO:0000256" key="1">
    <source>
        <dbReference type="ARBA" id="ARBA00023152"/>
    </source>
</evidence>
<protein>
    <submittedName>
        <fullName evidence="3">Phosphoglycerate mutase-like protein</fullName>
    </submittedName>
</protein>
<dbReference type="Proteomes" id="UP000095038">
    <property type="component" value="Unassembled WGS sequence"/>
</dbReference>
<dbReference type="EMBL" id="KV454475">
    <property type="protein sequence ID" value="ODV63772.1"/>
    <property type="molecule type" value="Genomic_DNA"/>
</dbReference>
<dbReference type="SMART" id="SM00855">
    <property type="entry name" value="PGAM"/>
    <property type="match status" value="1"/>
</dbReference>
<dbReference type="FunCoup" id="A0A1D2VQ71">
    <property type="interactions" value="182"/>
</dbReference>
<dbReference type="SUPFAM" id="SSF53254">
    <property type="entry name" value="Phosphoglycerate mutase-like"/>
    <property type="match status" value="1"/>
</dbReference>
<keyword evidence="1" id="KW-0324">Glycolysis</keyword>
<dbReference type="GeneID" id="30965976"/>
<name>A0A1D2VQ71_9ASCO</name>
<dbReference type="RefSeq" id="XP_020050079.1">
    <property type="nucleotide sequence ID" value="XM_020192340.1"/>
</dbReference>
<evidence type="ECO:0000313" key="4">
    <source>
        <dbReference type="Proteomes" id="UP000095038"/>
    </source>
</evidence>
<dbReference type="CDD" id="cd07067">
    <property type="entry name" value="HP_PGM_like"/>
    <property type="match status" value="1"/>
</dbReference>
<dbReference type="Pfam" id="PF00300">
    <property type="entry name" value="His_Phos_1"/>
    <property type="match status" value="1"/>
</dbReference>
<dbReference type="GO" id="GO:0005737">
    <property type="term" value="C:cytoplasm"/>
    <property type="evidence" value="ECO:0007669"/>
    <property type="project" value="TreeGrafter"/>
</dbReference>
<dbReference type="AlphaFoldDB" id="A0A1D2VQ71"/>
<dbReference type="PANTHER" id="PTHR48100:SF1">
    <property type="entry name" value="HISTIDINE PHOSPHATASE FAMILY PROTEIN-RELATED"/>
    <property type="match status" value="1"/>
</dbReference>
<accession>A0A1D2VQ71</accession>
<reference evidence="4" key="1">
    <citation type="submission" date="2016-05" db="EMBL/GenBank/DDBJ databases">
        <title>Comparative genomics of biotechnologically important yeasts.</title>
        <authorList>
            <consortium name="DOE Joint Genome Institute"/>
            <person name="Riley R."/>
            <person name="Haridas S."/>
            <person name="Wolfe K.H."/>
            <person name="Lopes M.R."/>
            <person name="Hittinger C.T."/>
            <person name="Goker M."/>
            <person name="Salamov A."/>
            <person name="Wisecaver J."/>
            <person name="Long T.M."/>
            <person name="Aerts A.L."/>
            <person name="Barry K."/>
            <person name="Choi C."/>
            <person name="Clum A."/>
            <person name="Coughlan A.Y."/>
            <person name="Deshpande S."/>
            <person name="Douglass A.P."/>
            <person name="Hanson S.J."/>
            <person name="Klenk H.-P."/>
            <person name="Labutti K."/>
            <person name="Lapidus A."/>
            <person name="Lindquist E."/>
            <person name="Lipzen A."/>
            <person name="Meier-Kolthoff J.P."/>
            <person name="Ohm R.A."/>
            <person name="Otillar R.P."/>
            <person name="Pangilinan J."/>
            <person name="Peng Y."/>
            <person name="Rokas A."/>
            <person name="Rosa C.A."/>
            <person name="Scheuner C."/>
            <person name="Sibirny A.A."/>
            <person name="Slot J.C."/>
            <person name="Stielow J.B."/>
            <person name="Sun H."/>
            <person name="Kurtzman C.P."/>
            <person name="Blackwell M."/>
            <person name="Grigoriev I.V."/>
            <person name="Jeffries T.W."/>
        </authorList>
    </citation>
    <scope>NUCLEOTIDE SEQUENCE [LARGE SCALE GENOMIC DNA]</scope>
    <source>
        <strain evidence="4">DSM 1968</strain>
    </source>
</reference>
<gene>
    <name evidence="3" type="ORF">ASCRUDRAFT_73554</name>
</gene>
<dbReference type="InterPro" id="IPR013078">
    <property type="entry name" value="His_Pase_superF_clade-1"/>
</dbReference>
<sequence length="354" mass="40152">MYFFYTWLKVSFQQSLVSKVTVLKSFSGKNNNLKTPTFIPIKYEVIKGYFYQDDPSSIPSDFNYLVDDFGLIAPNTWNQVKFDLKILNDNSPDNVAYKLLFLARHGEAPHNAAKIYYGQKAWDCYWAHLPGNRTMTWLDGHLTELGTQQAKDNNPSWKKQLTKDAPFPSSFYCSPLTRSIETLIYTWNDIGLFAPPYVHPVFKEMLREDNGVDTADIRMNKTYLSKVYPEFEFEDGFSEEDELWDPYFYESNEAHDVRSHRFLDDIFANDSSAFISVTSHSGTIYSIFRVIGHADYIVDTGGMVPVIVKAIGPSIEGTSSSRTGLFTSSVTSIAATWCTVTSESIIVTATSNPS</sequence>